<dbReference type="EMBL" id="MK072337">
    <property type="protein sequence ID" value="AYV82085.1"/>
    <property type="molecule type" value="Genomic_DNA"/>
</dbReference>
<sequence>MSMTNKTNKTNKPTDTAIIDEIISHVNSIPNHNPLQYVINIPPPEFTPNTDLKTDRMFDRPDHNELQELAVDQYGNDRELTKEQFRQLRAEGKITVPSKRFPGQNHVWQTSSLLQVGTMVAITQLGDGIATGVRYYVERIPKIFGTLNTDDTARFTFLRGVRSVGRFCWDIPNMLVGMPLRDTTHSKTGVIAELDKYRVKYLFDRIVEQTTDDDGFIHVYYDGGKDSVKIPMRFVVDKNSESFRTLRNEWNKHLTIWNNNAAIRRDNLIRQYSNMAVDTEHEALLQTVADKEAEMLQETMFEMIGEILPEKEATMIIDLIKTIRIIRQELYIREMEKQNDVRQYMTQLKMDNPIRARISYWLNKKQTEYSEQWENIHKLEDFIGTITDKLTDKFIYGKNMQILSLEDYKHYQRRLTNQTRPAKEFEWKFRIWNPKNWEVTKNGNYYSVDKYNTCKTTTNMPFWRLSNLVMGAASLCWNGMYYCGKNLVYGPLGLRSIFGVDDFVSSYEIDHHTGELREGIKTSTWIGNLLGLWGSISESRQRFEQTADNGILGKGFSRFFNRLWNYGVKGFLGTVLVGVGHPLLMVLNTIASGVLFGSAPVWSTAVQLCRYVFNMFVWDLDGPSEHCDKLFPIVQSLGRLLFGGIGRLCLTGGVMAVYSLMGFLKIMWATVCYMSRSLYDGFIFHTILRFRAHVPRGDTFGARRISGPDMGRTYYHKIDPDLTFMLVQYEMEKAFVGLYSESIKRDIMAPTGEVVAYLDQFKRAGLRVDETSEVVARFTQVRNRLLEVLNQRVRDYHQHHMLNGRVSLHMSRDKLRLSGEDLSNAIRGGEALCKAYYERKLRPYIVNEEYFWNNLKLTPNNWNGMFTQYLVNIFGEGIMEPIEDVDKNGFVLGVKHVDFTSAYRTILHNSLSGQSVSVGDDLDDDDDETFHLDLTAARRVYVRPYNGTLPKPTFVVVSPQDMFSTDVSDPEKYAFLAYKNTDEITLCHEVKPTSVVSSDKSDKPDKSGVVTELNTGLTVELTPELSTELTVGSNIQSLGTTGPIMIVVESDSDNDNDGSEDD</sequence>
<gene>
    <name evidence="1" type="ORF">Homavirus6_6</name>
</gene>
<proteinExistence type="predicted"/>
<accession>A0A3G5A4C7</accession>
<protein>
    <submittedName>
        <fullName evidence="1">Uncharacterized protein</fullName>
    </submittedName>
</protein>
<reference evidence="1" key="1">
    <citation type="submission" date="2018-10" db="EMBL/GenBank/DDBJ databases">
        <title>Hidden diversity of soil giant viruses.</title>
        <authorList>
            <person name="Schulz F."/>
            <person name="Alteio L."/>
            <person name="Goudeau D."/>
            <person name="Ryan E.M."/>
            <person name="Malmstrom R.R."/>
            <person name="Blanchard J."/>
            <person name="Woyke T."/>
        </authorList>
    </citation>
    <scope>NUCLEOTIDE SEQUENCE</scope>
    <source>
        <strain evidence="1">HOV1</strain>
    </source>
</reference>
<dbReference type="PANTHER" id="PTHR37686">
    <property type="entry name" value="LD36006P"/>
    <property type="match status" value="1"/>
</dbReference>
<organism evidence="1">
    <name type="scientific">Homavirus sp</name>
    <dbReference type="NCBI Taxonomy" id="2487769"/>
    <lineage>
        <taxon>Viruses</taxon>
        <taxon>Varidnaviria</taxon>
        <taxon>Bamfordvirae</taxon>
        <taxon>Nucleocytoviricota</taxon>
        <taxon>Megaviricetes</taxon>
        <taxon>Imitervirales</taxon>
        <taxon>Mimiviridae</taxon>
        <taxon>Klosneuvirinae</taxon>
    </lineage>
</organism>
<evidence type="ECO:0000313" key="1">
    <source>
        <dbReference type="EMBL" id="AYV82085.1"/>
    </source>
</evidence>
<dbReference type="InterPro" id="IPR057435">
    <property type="entry name" value="Lips"/>
</dbReference>
<name>A0A3G5A4C7_9VIRU</name>
<dbReference type="Pfam" id="PF25228">
    <property type="entry name" value="Lips"/>
    <property type="match status" value="1"/>
</dbReference>
<dbReference type="PANTHER" id="PTHR37686:SF1">
    <property type="entry name" value="LD36006P"/>
    <property type="match status" value="1"/>
</dbReference>